<evidence type="ECO:0000313" key="1">
    <source>
        <dbReference type="EMBL" id="MCY0790237.1"/>
    </source>
</evidence>
<dbReference type="Proteomes" id="UP001076655">
    <property type="component" value="Unassembled WGS sequence"/>
</dbReference>
<proteinExistence type="predicted"/>
<evidence type="ECO:0000313" key="2">
    <source>
        <dbReference type="Proteomes" id="UP001076655"/>
    </source>
</evidence>
<gene>
    <name evidence="1" type="ORF">N0392_11155</name>
</gene>
<reference evidence="1" key="1">
    <citation type="submission" date="2022-08" db="EMBL/GenBank/DDBJ databases">
        <authorList>
            <person name="Dale J.L."/>
        </authorList>
    </citation>
    <scope>NUCLEOTIDE SEQUENCE</scope>
    <source>
        <strain evidence="1">2022EL-00758</strain>
    </source>
</reference>
<protein>
    <submittedName>
        <fullName evidence="1">Uncharacterized protein</fullName>
    </submittedName>
</protein>
<sequence length="52" mass="5734">MQLYALTVATITPGLFAAADFAFREIKKCEINLILAAKCETARTALNENMNQ</sequence>
<dbReference type="EMBL" id="JAPNMI010000005">
    <property type="protein sequence ID" value="MCY0790237.1"/>
    <property type="molecule type" value="Genomic_DNA"/>
</dbReference>
<organism evidence="1 2">
    <name type="scientific">Morganella morganii</name>
    <name type="common">Proteus morganii</name>
    <dbReference type="NCBI Taxonomy" id="582"/>
    <lineage>
        <taxon>Bacteria</taxon>
        <taxon>Pseudomonadati</taxon>
        <taxon>Pseudomonadota</taxon>
        <taxon>Gammaproteobacteria</taxon>
        <taxon>Enterobacterales</taxon>
        <taxon>Morganellaceae</taxon>
        <taxon>Morganella</taxon>
    </lineage>
</organism>
<dbReference type="AlphaFoldDB" id="A0A9Q4CPU2"/>
<comment type="caution">
    <text evidence="1">The sequence shown here is derived from an EMBL/GenBank/DDBJ whole genome shotgun (WGS) entry which is preliminary data.</text>
</comment>
<accession>A0A9Q4CPU2</accession>
<dbReference type="RefSeq" id="WP_267785526.1">
    <property type="nucleotide sequence ID" value="NZ_JAPNMI010000005.1"/>
</dbReference>
<name>A0A9Q4CPU2_MORMO</name>